<dbReference type="EMBL" id="JADLQX010000030">
    <property type="protein sequence ID" value="MBF6301704.1"/>
    <property type="molecule type" value="Genomic_DNA"/>
</dbReference>
<keyword evidence="2" id="KW-1185">Reference proteome</keyword>
<protein>
    <submittedName>
        <fullName evidence="1">Uncharacterized protein</fullName>
    </submittedName>
</protein>
<organism evidence="1 2">
    <name type="scientific">Nocardia amamiensis</name>
    <dbReference type="NCBI Taxonomy" id="404578"/>
    <lineage>
        <taxon>Bacteria</taxon>
        <taxon>Bacillati</taxon>
        <taxon>Actinomycetota</taxon>
        <taxon>Actinomycetes</taxon>
        <taxon>Mycobacteriales</taxon>
        <taxon>Nocardiaceae</taxon>
        <taxon>Nocardia</taxon>
    </lineage>
</organism>
<proteinExistence type="predicted"/>
<evidence type="ECO:0000313" key="2">
    <source>
        <dbReference type="Proteomes" id="UP000702209"/>
    </source>
</evidence>
<comment type="caution">
    <text evidence="1">The sequence shown here is derived from an EMBL/GenBank/DDBJ whole genome shotgun (WGS) entry which is preliminary data.</text>
</comment>
<sequence>MAIADSGAEMIEIAGPHGFEFAAAVAKAAARQGKPARIMSCRQVAPC</sequence>
<dbReference type="RefSeq" id="WP_195132914.1">
    <property type="nucleotide sequence ID" value="NZ_JADLQX010000030.1"/>
</dbReference>
<dbReference type="Proteomes" id="UP000702209">
    <property type="component" value="Unassembled WGS sequence"/>
</dbReference>
<evidence type="ECO:0000313" key="1">
    <source>
        <dbReference type="EMBL" id="MBF6301704.1"/>
    </source>
</evidence>
<name>A0ABS0CYM8_9NOCA</name>
<gene>
    <name evidence="1" type="ORF">IU459_29800</name>
</gene>
<reference evidence="1 2" key="1">
    <citation type="submission" date="2020-10" db="EMBL/GenBank/DDBJ databases">
        <title>Identification of Nocardia species via Next-generation sequencing and recognition of intraspecies genetic diversity.</title>
        <authorList>
            <person name="Li P."/>
            <person name="Li P."/>
            <person name="Lu B."/>
        </authorList>
    </citation>
    <scope>NUCLEOTIDE SEQUENCE [LARGE SCALE GENOMIC DNA]</scope>
    <source>
        <strain evidence="1 2">BJ06-0157</strain>
    </source>
</reference>
<accession>A0ABS0CYM8</accession>